<feature type="transmembrane region" description="Helical" evidence="1">
    <location>
        <begin position="46"/>
        <end position="68"/>
    </location>
</feature>
<sequence length="103" mass="11229">MSFSRLIWVLSLISTLVTLAMFLKVAADIALSPDGDFAAFSSTLKAMIVLLTTVFCPGFLVTMAYLPYAYGRFHGRAQSYALEMLAIAAAALTVFAYYVLQKS</sequence>
<dbReference type="AlphaFoldDB" id="A0A285TN56"/>
<dbReference type="STRING" id="538381.GCA_001696535_00611"/>
<evidence type="ECO:0000313" key="2">
    <source>
        <dbReference type="EMBL" id="SOC24011.1"/>
    </source>
</evidence>
<proteinExistence type="predicted"/>
<reference evidence="2 3" key="1">
    <citation type="submission" date="2017-08" db="EMBL/GenBank/DDBJ databases">
        <authorList>
            <person name="de Groot N.N."/>
        </authorList>
    </citation>
    <scope>NUCLEOTIDE SEQUENCE [LARGE SCALE GENOMIC DNA]</scope>
    <source>
        <strain evidence="2 3">USBA 352</strain>
    </source>
</reference>
<evidence type="ECO:0000256" key="1">
    <source>
        <dbReference type="SAM" id="Phobius"/>
    </source>
</evidence>
<name>A0A285TN56_9HYPH</name>
<organism evidence="2 3">
    <name type="scientific">Stappia indica</name>
    <dbReference type="NCBI Taxonomy" id="538381"/>
    <lineage>
        <taxon>Bacteria</taxon>
        <taxon>Pseudomonadati</taxon>
        <taxon>Pseudomonadota</taxon>
        <taxon>Alphaproteobacteria</taxon>
        <taxon>Hyphomicrobiales</taxon>
        <taxon>Stappiaceae</taxon>
        <taxon>Stappia</taxon>
    </lineage>
</organism>
<keyword evidence="3" id="KW-1185">Reference proteome</keyword>
<dbReference type="EMBL" id="OBML01000013">
    <property type="protein sequence ID" value="SOC24011.1"/>
    <property type="molecule type" value="Genomic_DNA"/>
</dbReference>
<keyword evidence="1" id="KW-0472">Membrane</keyword>
<protein>
    <submittedName>
        <fullName evidence="2">Uncharacterized protein</fullName>
    </submittedName>
</protein>
<evidence type="ECO:0000313" key="3">
    <source>
        <dbReference type="Proteomes" id="UP000219331"/>
    </source>
</evidence>
<keyword evidence="1" id="KW-0812">Transmembrane</keyword>
<accession>A0A285TN56</accession>
<keyword evidence="1" id="KW-1133">Transmembrane helix</keyword>
<dbReference type="Proteomes" id="UP000219331">
    <property type="component" value="Unassembled WGS sequence"/>
</dbReference>
<feature type="transmembrane region" description="Helical" evidence="1">
    <location>
        <begin position="80"/>
        <end position="100"/>
    </location>
</feature>
<gene>
    <name evidence="2" type="ORF">SAMN05421512_113131</name>
</gene>